<accession>A0A7T0G2R4</accession>
<evidence type="ECO:0000256" key="2">
    <source>
        <dbReference type="SAM" id="Phobius"/>
    </source>
</evidence>
<feature type="coiled-coil region" evidence="1">
    <location>
        <begin position="6"/>
        <end position="36"/>
    </location>
</feature>
<keyword evidence="2" id="KW-0812">Transmembrane</keyword>
<evidence type="ECO:0000256" key="1">
    <source>
        <dbReference type="SAM" id="Coils"/>
    </source>
</evidence>
<evidence type="ECO:0000313" key="3">
    <source>
        <dbReference type="EMBL" id="QPJ64579.1"/>
    </source>
</evidence>
<reference evidence="4" key="1">
    <citation type="submission" date="2020-02" db="EMBL/GenBank/DDBJ databases">
        <title>Genomic and physiological characterization of two novel Nitrospinaceae genera.</title>
        <authorList>
            <person name="Mueller A.J."/>
            <person name="Jung M.-Y."/>
            <person name="Strachan C.R."/>
            <person name="Herbold C.W."/>
            <person name="Kirkegaard R.H."/>
            <person name="Daims H."/>
        </authorList>
    </citation>
    <scope>NUCLEOTIDE SEQUENCE [LARGE SCALE GENOMIC DNA]</scope>
</reference>
<gene>
    <name evidence="3" type="ORF">G3M78_03880</name>
</gene>
<feature type="transmembrane region" description="Helical" evidence="2">
    <location>
        <begin position="67"/>
        <end position="87"/>
    </location>
</feature>
<protein>
    <submittedName>
        <fullName evidence="3">Uncharacterized protein</fullName>
    </submittedName>
</protein>
<dbReference type="Proteomes" id="UP000594464">
    <property type="component" value="Chromosome"/>
</dbReference>
<evidence type="ECO:0000313" key="4">
    <source>
        <dbReference type="Proteomes" id="UP000594464"/>
    </source>
</evidence>
<dbReference type="AlphaFoldDB" id="A0A7T0G2R4"/>
<keyword evidence="2" id="KW-0472">Membrane</keyword>
<keyword evidence="1" id="KW-0175">Coiled coil</keyword>
<keyword evidence="2" id="KW-1133">Transmembrane helix</keyword>
<sequence>MNQATHEDLRDLCDSLKETNRQLQDQTAKLTRVISNQEHLAKTQAEHHETLYGDRYGLKSRVTRLEILGRVVIWTATSGIAGFVAFWEKIKGWMLGKVG</sequence>
<dbReference type="EMBL" id="CP048620">
    <property type="protein sequence ID" value="QPJ64579.1"/>
    <property type="molecule type" value="Genomic_DNA"/>
</dbReference>
<proteinExistence type="predicted"/>
<name>A0A7T0G2R4_9BACT</name>
<dbReference type="KEGG" id="nva:G3M78_03880"/>
<organism evidence="3 4">
    <name type="scientific">Candidatus Nitrohelix vancouverensis</name>
    <dbReference type="NCBI Taxonomy" id="2705534"/>
    <lineage>
        <taxon>Bacteria</taxon>
        <taxon>Pseudomonadati</taxon>
        <taxon>Nitrospinota/Tectimicrobiota group</taxon>
        <taxon>Nitrospinota</taxon>
        <taxon>Nitrospinia</taxon>
        <taxon>Nitrospinales</taxon>
        <taxon>Nitrospinaceae</taxon>
        <taxon>Candidatus Nitrohelix</taxon>
    </lineage>
</organism>